<keyword evidence="5 6" id="KW-0472">Membrane</keyword>
<gene>
    <name evidence="7" type="ORF">WMO24_11925</name>
</gene>
<protein>
    <submittedName>
        <fullName evidence="7">Energy-coupling factor transporter transmembrane component T</fullName>
    </submittedName>
</protein>
<feature type="transmembrane region" description="Helical" evidence="6">
    <location>
        <begin position="20"/>
        <end position="50"/>
    </location>
</feature>
<keyword evidence="2" id="KW-1003">Cell membrane</keyword>
<feature type="transmembrane region" description="Helical" evidence="6">
    <location>
        <begin position="62"/>
        <end position="78"/>
    </location>
</feature>
<keyword evidence="8" id="KW-1185">Reference proteome</keyword>
<evidence type="ECO:0000256" key="3">
    <source>
        <dbReference type="ARBA" id="ARBA00022692"/>
    </source>
</evidence>
<dbReference type="Pfam" id="PF02361">
    <property type="entry name" value="CbiQ"/>
    <property type="match status" value="1"/>
</dbReference>
<organism evidence="7 8">
    <name type="scientific">Ruthenibacterium intestinale</name>
    <dbReference type="NCBI Taxonomy" id="3133163"/>
    <lineage>
        <taxon>Bacteria</taxon>
        <taxon>Bacillati</taxon>
        <taxon>Bacillota</taxon>
        <taxon>Clostridia</taxon>
        <taxon>Eubacteriales</taxon>
        <taxon>Oscillospiraceae</taxon>
        <taxon>Ruthenibacterium</taxon>
    </lineage>
</organism>
<dbReference type="InterPro" id="IPR051611">
    <property type="entry name" value="ECF_transporter_component"/>
</dbReference>
<evidence type="ECO:0000313" key="8">
    <source>
        <dbReference type="Proteomes" id="UP001477672"/>
    </source>
</evidence>
<dbReference type="CDD" id="cd16914">
    <property type="entry name" value="EcfT"/>
    <property type="match status" value="1"/>
</dbReference>
<evidence type="ECO:0000256" key="4">
    <source>
        <dbReference type="ARBA" id="ARBA00022989"/>
    </source>
</evidence>
<evidence type="ECO:0000256" key="2">
    <source>
        <dbReference type="ARBA" id="ARBA00022475"/>
    </source>
</evidence>
<sequence>MSRDIRHIRFLELDPRMKLLLVVVFASATFSAPNLLALIWMYLLVVVLYLARGLWLGAKKTAMLFAVFLLINLILSFVPQSKFAAGVGMILFMLERVVVFFVMGAWMGSKLRVSDFVTAMQNMHVPKGGTIALAVAFRYIPTVQDEFRSIKNTMMLRGIGLTVRNVLLHPIKTCEYAIVPLIIRSMTISDELAASAMTRGLDLESKRTSYREVRLRAADFLYAGAVIFAVIAGITGSALLGR</sequence>
<comment type="subcellular location">
    <subcellularLocation>
        <location evidence="1">Membrane</location>
        <topology evidence="1">Multi-pass membrane protein</topology>
    </subcellularLocation>
</comment>
<evidence type="ECO:0000256" key="6">
    <source>
        <dbReference type="SAM" id="Phobius"/>
    </source>
</evidence>
<keyword evidence="3 6" id="KW-0812">Transmembrane</keyword>
<dbReference type="PANTHER" id="PTHR34857:SF2">
    <property type="entry name" value="SLL0384 PROTEIN"/>
    <property type="match status" value="1"/>
</dbReference>
<comment type="caution">
    <text evidence="7">The sequence shown here is derived from an EMBL/GenBank/DDBJ whole genome shotgun (WGS) entry which is preliminary data.</text>
</comment>
<evidence type="ECO:0000313" key="7">
    <source>
        <dbReference type="EMBL" id="MEQ2521130.1"/>
    </source>
</evidence>
<proteinExistence type="predicted"/>
<dbReference type="RefSeq" id="WP_349216657.1">
    <property type="nucleotide sequence ID" value="NZ_JBBMFA010000101.1"/>
</dbReference>
<dbReference type="InterPro" id="IPR003339">
    <property type="entry name" value="ABC/ECF_trnsptr_transmembrane"/>
</dbReference>
<dbReference type="Proteomes" id="UP001477672">
    <property type="component" value="Unassembled WGS sequence"/>
</dbReference>
<keyword evidence="4 6" id="KW-1133">Transmembrane helix</keyword>
<dbReference type="PANTHER" id="PTHR34857">
    <property type="entry name" value="SLL0384 PROTEIN"/>
    <property type="match status" value="1"/>
</dbReference>
<evidence type="ECO:0000256" key="5">
    <source>
        <dbReference type="ARBA" id="ARBA00023136"/>
    </source>
</evidence>
<feature type="transmembrane region" description="Helical" evidence="6">
    <location>
        <begin position="220"/>
        <end position="240"/>
    </location>
</feature>
<dbReference type="EMBL" id="JBBMFA010000101">
    <property type="protein sequence ID" value="MEQ2521130.1"/>
    <property type="molecule type" value="Genomic_DNA"/>
</dbReference>
<accession>A0ABV1GH34</accession>
<feature type="transmembrane region" description="Helical" evidence="6">
    <location>
        <begin position="84"/>
        <end position="106"/>
    </location>
</feature>
<evidence type="ECO:0000256" key="1">
    <source>
        <dbReference type="ARBA" id="ARBA00004141"/>
    </source>
</evidence>
<name>A0ABV1GH34_9FIRM</name>
<reference evidence="7 8" key="1">
    <citation type="submission" date="2024-03" db="EMBL/GenBank/DDBJ databases">
        <title>Human intestinal bacterial collection.</title>
        <authorList>
            <person name="Pauvert C."/>
            <person name="Hitch T.C.A."/>
            <person name="Clavel T."/>
        </authorList>
    </citation>
    <scope>NUCLEOTIDE SEQUENCE [LARGE SCALE GENOMIC DNA]</scope>
    <source>
        <strain evidence="7 8">CLA-JM-H11</strain>
    </source>
</reference>